<dbReference type="SUPFAM" id="SSF74653">
    <property type="entry name" value="TolA/TonB C-terminal domain"/>
    <property type="match status" value="1"/>
</dbReference>
<evidence type="ECO:0000313" key="13">
    <source>
        <dbReference type="Proteomes" id="UP001431449"/>
    </source>
</evidence>
<feature type="domain" description="TonB C-terminal" evidence="11">
    <location>
        <begin position="132"/>
        <end position="225"/>
    </location>
</feature>
<proteinExistence type="inferred from homology"/>
<accession>A0ABT0GEQ3</accession>
<dbReference type="Proteomes" id="UP001431449">
    <property type="component" value="Unassembled WGS sequence"/>
</dbReference>
<comment type="subcellular location">
    <subcellularLocation>
        <location evidence="1">Cell inner membrane</location>
        <topology evidence="1">Single-pass membrane protein</topology>
        <orientation evidence="1">Periplasmic side</orientation>
    </subcellularLocation>
</comment>
<dbReference type="Gene3D" id="3.30.1150.10">
    <property type="match status" value="1"/>
</dbReference>
<dbReference type="PROSITE" id="PS52015">
    <property type="entry name" value="TONB_CTD"/>
    <property type="match status" value="1"/>
</dbReference>
<dbReference type="InterPro" id="IPR037682">
    <property type="entry name" value="TonB_C"/>
</dbReference>
<dbReference type="Pfam" id="PF03544">
    <property type="entry name" value="TonB_C"/>
    <property type="match status" value="1"/>
</dbReference>
<keyword evidence="5" id="KW-0997">Cell inner membrane</keyword>
<organism evidence="12 13">
    <name type="scientific">Pseudomarimonas salicorniae</name>
    <dbReference type="NCBI Taxonomy" id="2933270"/>
    <lineage>
        <taxon>Bacteria</taxon>
        <taxon>Pseudomonadati</taxon>
        <taxon>Pseudomonadota</taxon>
        <taxon>Gammaproteobacteria</taxon>
        <taxon>Lysobacterales</taxon>
        <taxon>Lysobacteraceae</taxon>
        <taxon>Pseudomarimonas</taxon>
    </lineage>
</organism>
<evidence type="ECO:0000256" key="8">
    <source>
        <dbReference type="ARBA" id="ARBA00022989"/>
    </source>
</evidence>
<gene>
    <name evidence="12" type="ORF">M0G41_02325</name>
</gene>
<keyword evidence="3" id="KW-0813">Transport</keyword>
<evidence type="ECO:0000256" key="10">
    <source>
        <dbReference type="SAM" id="Phobius"/>
    </source>
</evidence>
<evidence type="ECO:0000256" key="2">
    <source>
        <dbReference type="ARBA" id="ARBA00006555"/>
    </source>
</evidence>
<feature type="transmembrane region" description="Helical" evidence="10">
    <location>
        <begin position="21"/>
        <end position="39"/>
    </location>
</feature>
<dbReference type="NCBIfam" id="TIGR01352">
    <property type="entry name" value="tonB_Cterm"/>
    <property type="match status" value="1"/>
</dbReference>
<dbReference type="EMBL" id="JALNMH010000001">
    <property type="protein sequence ID" value="MCK7592500.1"/>
    <property type="molecule type" value="Genomic_DNA"/>
</dbReference>
<keyword evidence="7" id="KW-0653">Protein transport</keyword>
<protein>
    <submittedName>
        <fullName evidence="12">Energy transducer TonB</fullName>
    </submittedName>
</protein>
<keyword evidence="13" id="KW-1185">Reference proteome</keyword>
<reference evidence="12" key="1">
    <citation type="submission" date="2022-04" db="EMBL/GenBank/DDBJ databases">
        <title>Lysobacter sp. CAU 1642 isolated from sea sand.</title>
        <authorList>
            <person name="Kim W."/>
        </authorList>
    </citation>
    <scope>NUCLEOTIDE SEQUENCE</scope>
    <source>
        <strain evidence="12">CAU 1642</strain>
    </source>
</reference>
<keyword evidence="8 10" id="KW-1133">Transmembrane helix</keyword>
<keyword evidence="9 10" id="KW-0472">Membrane</keyword>
<evidence type="ECO:0000256" key="3">
    <source>
        <dbReference type="ARBA" id="ARBA00022448"/>
    </source>
</evidence>
<dbReference type="InterPro" id="IPR006260">
    <property type="entry name" value="TonB/TolA_C"/>
</dbReference>
<dbReference type="PANTHER" id="PTHR33446">
    <property type="entry name" value="PROTEIN TONB-RELATED"/>
    <property type="match status" value="1"/>
</dbReference>
<dbReference type="RefSeq" id="WP_248204693.1">
    <property type="nucleotide sequence ID" value="NZ_JALNMH010000001.1"/>
</dbReference>
<evidence type="ECO:0000256" key="6">
    <source>
        <dbReference type="ARBA" id="ARBA00022692"/>
    </source>
</evidence>
<name>A0ABT0GEQ3_9GAMM</name>
<evidence type="ECO:0000256" key="9">
    <source>
        <dbReference type="ARBA" id="ARBA00023136"/>
    </source>
</evidence>
<comment type="similarity">
    <text evidence="2">Belongs to the TonB family.</text>
</comment>
<keyword evidence="4" id="KW-1003">Cell membrane</keyword>
<evidence type="ECO:0000256" key="7">
    <source>
        <dbReference type="ARBA" id="ARBA00022927"/>
    </source>
</evidence>
<sequence length="225" mass="24674">MVLQRWQFDWHHIRFDRSTGWALALVVNAALLLMLTLPLRPQGPDIAPVDPPPPVEWIVLQPSPPVPPAPSAPQAPAHPRSVLGEVLRSEAPPIEAARLIAQPEATPGERDAPLVSFETPSRSLSTPAFSGNAEASIDYEFAPAPPYPRAELRRGVEGTVLLRIEVDASGRVLRVEVEQSSGHPRLDRAARQQVERHWRFKPGQRNGAPVAGWVKVPIEFSLRGG</sequence>
<evidence type="ECO:0000259" key="11">
    <source>
        <dbReference type="PROSITE" id="PS52015"/>
    </source>
</evidence>
<evidence type="ECO:0000256" key="5">
    <source>
        <dbReference type="ARBA" id="ARBA00022519"/>
    </source>
</evidence>
<dbReference type="PANTHER" id="PTHR33446:SF2">
    <property type="entry name" value="PROTEIN TONB"/>
    <property type="match status" value="1"/>
</dbReference>
<comment type="caution">
    <text evidence="12">The sequence shown here is derived from an EMBL/GenBank/DDBJ whole genome shotgun (WGS) entry which is preliminary data.</text>
</comment>
<evidence type="ECO:0000256" key="4">
    <source>
        <dbReference type="ARBA" id="ARBA00022475"/>
    </source>
</evidence>
<evidence type="ECO:0000256" key="1">
    <source>
        <dbReference type="ARBA" id="ARBA00004383"/>
    </source>
</evidence>
<keyword evidence="6 10" id="KW-0812">Transmembrane</keyword>
<evidence type="ECO:0000313" key="12">
    <source>
        <dbReference type="EMBL" id="MCK7592500.1"/>
    </source>
</evidence>
<dbReference type="InterPro" id="IPR051045">
    <property type="entry name" value="TonB-dependent_transducer"/>
</dbReference>